<evidence type="ECO:0000256" key="2">
    <source>
        <dbReference type="SAM" id="Phobius"/>
    </source>
</evidence>
<dbReference type="CDD" id="cd00055">
    <property type="entry name" value="EGF_Lam"/>
    <property type="match status" value="2"/>
</dbReference>
<feature type="signal peptide" evidence="3">
    <location>
        <begin position="1"/>
        <end position="30"/>
    </location>
</feature>
<organism evidence="5 6">
    <name type="scientific">Holothuria leucospilota</name>
    <name type="common">Black long sea cucumber</name>
    <name type="synonym">Mertensiothuria leucospilota</name>
    <dbReference type="NCBI Taxonomy" id="206669"/>
    <lineage>
        <taxon>Eukaryota</taxon>
        <taxon>Metazoa</taxon>
        <taxon>Echinodermata</taxon>
        <taxon>Eleutherozoa</taxon>
        <taxon>Echinozoa</taxon>
        <taxon>Holothuroidea</taxon>
        <taxon>Aspidochirotacea</taxon>
        <taxon>Aspidochirotida</taxon>
        <taxon>Holothuriidae</taxon>
        <taxon>Holothuria</taxon>
    </lineage>
</organism>
<proteinExistence type="predicted"/>
<accession>A0A9Q1C5I5</accession>
<feature type="transmembrane region" description="Helical" evidence="2">
    <location>
        <begin position="222"/>
        <end position="245"/>
    </location>
</feature>
<sequence length="319" mass="35378">MMSLFLYFRDFELLLFAVVCFTVIPEQSSTKEPLRSAVCLCDLYGSVDPNICDIVSDQRCQCKEGHTGADCSTCYQGFYRPSVEEVCQACQCSHPGSVGLGCDGSGVCHCKSGYSGKNCDVCQFGFYESGGGLCKSCQCKKLGHCLQLKDYRSDTVCQQCLKNLSWTSRCTGICDRGKDVVLQENKLVCIVAKTSAGMEATSSKDSTLQPPNKESVRNVPPATIFVTVVIFILLLLFLALFIILVRKKRQSLRHPANFPFWTVELRQEDNTSLAGVNEANNDADVMYLDDAYLMDTPENFTTAVDSIHEDDRIGYHTLR</sequence>
<reference evidence="5" key="1">
    <citation type="submission" date="2021-10" db="EMBL/GenBank/DDBJ databases">
        <title>Tropical sea cucumber genome reveals ecological adaptation and Cuvierian tubules defense mechanism.</title>
        <authorList>
            <person name="Chen T."/>
        </authorList>
    </citation>
    <scope>NUCLEOTIDE SEQUENCE</scope>
    <source>
        <strain evidence="5">Nanhai2018</strain>
        <tissue evidence="5">Muscle</tissue>
    </source>
</reference>
<protein>
    <submittedName>
        <fullName evidence="5">Multiple epidermal growth factor-like domains protein 9</fullName>
    </submittedName>
</protein>
<keyword evidence="1" id="KW-1015">Disulfide bond</keyword>
<feature type="chain" id="PRO_5040410858" evidence="3">
    <location>
        <begin position="31"/>
        <end position="319"/>
    </location>
</feature>
<dbReference type="AlphaFoldDB" id="A0A9Q1C5I5"/>
<keyword evidence="3" id="KW-0732">Signal</keyword>
<comment type="caution">
    <text evidence="5">The sequence shown here is derived from an EMBL/GenBank/DDBJ whole genome shotgun (WGS) entry which is preliminary data.</text>
</comment>
<evidence type="ECO:0000259" key="4">
    <source>
        <dbReference type="PROSITE" id="PS50027"/>
    </source>
</evidence>
<feature type="disulfide bond" evidence="1">
    <location>
        <begin position="90"/>
        <end position="102"/>
    </location>
</feature>
<name>A0A9Q1C5I5_HOLLE</name>
<keyword evidence="2" id="KW-0812">Transmembrane</keyword>
<comment type="caution">
    <text evidence="1">Lacks conserved residue(s) required for the propagation of feature annotation.</text>
</comment>
<dbReference type="OrthoDB" id="19138at2759"/>
<keyword evidence="2" id="KW-1133">Transmembrane helix</keyword>
<evidence type="ECO:0000256" key="1">
    <source>
        <dbReference type="PROSITE-ProRule" id="PRU00460"/>
    </source>
</evidence>
<feature type="domain" description="Laminin EGF-like" evidence="4">
    <location>
        <begin position="90"/>
        <end position="136"/>
    </location>
</feature>
<dbReference type="PROSITE" id="PS01248">
    <property type="entry name" value="EGF_LAM_1"/>
    <property type="match status" value="2"/>
</dbReference>
<dbReference type="Proteomes" id="UP001152320">
    <property type="component" value="Chromosome 7"/>
</dbReference>
<dbReference type="Pfam" id="PF00053">
    <property type="entry name" value="EGF_laminin"/>
    <property type="match status" value="2"/>
</dbReference>
<dbReference type="Gene3D" id="2.170.300.10">
    <property type="entry name" value="Tie2 ligand-binding domain superfamily"/>
    <property type="match status" value="1"/>
</dbReference>
<keyword evidence="6" id="KW-1185">Reference proteome</keyword>
<keyword evidence="2" id="KW-0472">Membrane</keyword>
<dbReference type="SMART" id="SM00180">
    <property type="entry name" value="EGF_Lam"/>
    <property type="match status" value="2"/>
</dbReference>
<feature type="disulfide bond" evidence="1">
    <location>
        <begin position="110"/>
        <end position="119"/>
    </location>
</feature>
<evidence type="ECO:0000256" key="3">
    <source>
        <dbReference type="SAM" id="SignalP"/>
    </source>
</evidence>
<gene>
    <name evidence="5" type="ORF">HOLleu_15995</name>
</gene>
<evidence type="ECO:0000313" key="5">
    <source>
        <dbReference type="EMBL" id="KAJ8038544.1"/>
    </source>
</evidence>
<dbReference type="PROSITE" id="PS50027">
    <property type="entry name" value="EGF_LAM_2"/>
    <property type="match status" value="1"/>
</dbReference>
<evidence type="ECO:0000313" key="6">
    <source>
        <dbReference type="Proteomes" id="UP001152320"/>
    </source>
</evidence>
<dbReference type="EMBL" id="JAIZAY010000007">
    <property type="protein sequence ID" value="KAJ8038544.1"/>
    <property type="molecule type" value="Genomic_DNA"/>
</dbReference>
<keyword evidence="1" id="KW-0424">Laminin EGF-like domain</keyword>
<dbReference type="InterPro" id="IPR002049">
    <property type="entry name" value="LE_dom"/>
</dbReference>